<organism evidence="2 3">
    <name type="scientific">Panicum virgatum</name>
    <name type="common">Blackwell switchgrass</name>
    <dbReference type="NCBI Taxonomy" id="38727"/>
    <lineage>
        <taxon>Eukaryota</taxon>
        <taxon>Viridiplantae</taxon>
        <taxon>Streptophyta</taxon>
        <taxon>Embryophyta</taxon>
        <taxon>Tracheophyta</taxon>
        <taxon>Spermatophyta</taxon>
        <taxon>Magnoliopsida</taxon>
        <taxon>Liliopsida</taxon>
        <taxon>Poales</taxon>
        <taxon>Poaceae</taxon>
        <taxon>PACMAD clade</taxon>
        <taxon>Panicoideae</taxon>
        <taxon>Panicodae</taxon>
        <taxon>Paniceae</taxon>
        <taxon>Panicinae</taxon>
        <taxon>Panicum</taxon>
        <taxon>Panicum sect. Hiantes</taxon>
    </lineage>
</organism>
<keyword evidence="3" id="KW-1185">Reference proteome</keyword>
<evidence type="ECO:0000256" key="1">
    <source>
        <dbReference type="SAM" id="MobiDB-lite"/>
    </source>
</evidence>
<accession>A0A8T0QLP7</accession>
<feature type="compositionally biased region" description="Basic and acidic residues" evidence="1">
    <location>
        <begin position="13"/>
        <end position="29"/>
    </location>
</feature>
<protein>
    <submittedName>
        <fullName evidence="2">Uncharacterized protein</fullName>
    </submittedName>
</protein>
<feature type="compositionally biased region" description="Low complexity" evidence="1">
    <location>
        <begin position="93"/>
        <end position="103"/>
    </location>
</feature>
<evidence type="ECO:0000313" key="2">
    <source>
        <dbReference type="EMBL" id="KAG2574685.1"/>
    </source>
</evidence>
<feature type="region of interest" description="Disordered" evidence="1">
    <location>
        <begin position="1"/>
        <end position="63"/>
    </location>
</feature>
<proteinExistence type="predicted"/>
<feature type="compositionally biased region" description="Basic residues" evidence="1">
    <location>
        <begin position="30"/>
        <end position="39"/>
    </location>
</feature>
<name>A0A8T0QLP7_PANVG</name>
<dbReference type="AlphaFoldDB" id="A0A8T0QLP7"/>
<reference evidence="2" key="1">
    <citation type="submission" date="2020-05" db="EMBL/GenBank/DDBJ databases">
        <title>WGS assembly of Panicum virgatum.</title>
        <authorList>
            <person name="Lovell J.T."/>
            <person name="Jenkins J."/>
            <person name="Shu S."/>
            <person name="Juenger T.E."/>
            <person name="Schmutz J."/>
        </authorList>
    </citation>
    <scope>NUCLEOTIDE SEQUENCE</scope>
    <source>
        <strain evidence="2">AP13</strain>
    </source>
</reference>
<comment type="caution">
    <text evidence="2">The sequence shown here is derived from an EMBL/GenBank/DDBJ whole genome shotgun (WGS) entry which is preliminary data.</text>
</comment>
<evidence type="ECO:0000313" key="3">
    <source>
        <dbReference type="Proteomes" id="UP000823388"/>
    </source>
</evidence>
<feature type="region of interest" description="Disordered" evidence="1">
    <location>
        <begin position="88"/>
        <end position="123"/>
    </location>
</feature>
<gene>
    <name evidence="2" type="ORF">PVAP13_7KG339770</name>
</gene>
<dbReference type="Proteomes" id="UP000823388">
    <property type="component" value="Chromosome 7K"/>
</dbReference>
<sequence>MPSAAPAKSKRAIRSERAEHHRVRTEKSAARRRHPRRPARSPIGTAEKESKQGSKRRTKRRTETVATAFLLRKWCAVYAAGYVPLSWPGPAGGARPQAGAAAGLTEPVRSPPSTANSPCRWGPSGWGPACKRVRNVRRRGENTELPPGARCCGCWGRGGGSNSR</sequence>
<dbReference type="EMBL" id="CM029049">
    <property type="protein sequence ID" value="KAG2574685.1"/>
    <property type="molecule type" value="Genomic_DNA"/>
</dbReference>